<dbReference type="EMBL" id="JAGMUV010000012">
    <property type="protein sequence ID" value="KAH7137593.1"/>
    <property type="molecule type" value="Genomic_DNA"/>
</dbReference>
<reference evidence="1" key="1">
    <citation type="journal article" date="2021" name="Nat. Commun.">
        <title>Genetic determinants of endophytism in the Arabidopsis root mycobiome.</title>
        <authorList>
            <person name="Mesny F."/>
            <person name="Miyauchi S."/>
            <person name="Thiergart T."/>
            <person name="Pickel B."/>
            <person name="Atanasova L."/>
            <person name="Karlsson M."/>
            <person name="Huettel B."/>
            <person name="Barry K.W."/>
            <person name="Haridas S."/>
            <person name="Chen C."/>
            <person name="Bauer D."/>
            <person name="Andreopoulos W."/>
            <person name="Pangilinan J."/>
            <person name="LaButti K."/>
            <person name="Riley R."/>
            <person name="Lipzen A."/>
            <person name="Clum A."/>
            <person name="Drula E."/>
            <person name="Henrissat B."/>
            <person name="Kohler A."/>
            <person name="Grigoriev I.V."/>
            <person name="Martin F.M."/>
            <person name="Hacquard S."/>
        </authorList>
    </citation>
    <scope>NUCLEOTIDE SEQUENCE</scope>
    <source>
        <strain evidence="1">MPI-CAGE-AT-0147</strain>
    </source>
</reference>
<evidence type="ECO:0000313" key="1">
    <source>
        <dbReference type="EMBL" id="KAH7137593.1"/>
    </source>
</evidence>
<name>A0A9P9EH67_9HYPO</name>
<dbReference type="AlphaFoldDB" id="A0A9P9EH67"/>
<evidence type="ECO:0000313" key="2">
    <source>
        <dbReference type="Proteomes" id="UP000738349"/>
    </source>
</evidence>
<dbReference type="OrthoDB" id="291007at2759"/>
<keyword evidence="2" id="KW-1185">Reference proteome</keyword>
<sequence length="132" mass="14055">SGVPYILATNITIGCDICLPYPGQNLCHPTTSCAPTPYGTMCLTRPGYKADGVADDDITVQWRMKWPVPGQEHRVAVVPGTSANTLCDPKNVGPDVCKEVAVADCSAVVPEDSRFESAHSDTDQQAIHVGEL</sequence>
<proteinExistence type="predicted"/>
<accession>A0A9P9EH67</accession>
<dbReference type="Proteomes" id="UP000738349">
    <property type="component" value="Unassembled WGS sequence"/>
</dbReference>
<feature type="non-terminal residue" evidence="1">
    <location>
        <position position="1"/>
    </location>
</feature>
<comment type="caution">
    <text evidence="1">The sequence shown here is derived from an EMBL/GenBank/DDBJ whole genome shotgun (WGS) entry which is preliminary data.</text>
</comment>
<organism evidence="1 2">
    <name type="scientific">Dactylonectria macrodidyma</name>
    <dbReference type="NCBI Taxonomy" id="307937"/>
    <lineage>
        <taxon>Eukaryota</taxon>
        <taxon>Fungi</taxon>
        <taxon>Dikarya</taxon>
        <taxon>Ascomycota</taxon>
        <taxon>Pezizomycotina</taxon>
        <taxon>Sordariomycetes</taxon>
        <taxon>Hypocreomycetidae</taxon>
        <taxon>Hypocreales</taxon>
        <taxon>Nectriaceae</taxon>
        <taxon>Dactylonectria</taxon>
    </lineage>
</organism>
<protein>
    <submittedName>
        <fullName evidence="1">Uncharacterized protein</fullName>
    </submittedName>
</protein>
<gene>
    <name evidence="1" type="ORF">EDB81DRAFT_655787</name>
</gene>